<protein>
    <submittedName>
        <fullName evidence="1">Uncharacterized protein</fullName>
    </submittedName>
</protein>
<evidence type="ECO:0000313" key="1">
    <source>
        <dbReference type="EMBL" id="BAJ77725.1"/>
    </source>
</evidence>
<organism evidence="1">
    <name type="scientific">Cryptosporidium parvum</name>
    <dbReference type="NCBI Taxonomy" id="5807"/>
    <lineage>
        <taxon>Eukaryota</taxon>
        <taxon>Sar</taxon>
        <taxon>Alveolata</taxon>
        <taxon>Apicomplexa</taxon>
        <taxon>Conoidasida</taxon>
        <taxon>Coccidia</taxon>
        <taxon>Eucoccidiorida</taxon>
        <taxon>Eimeriorina</taxon>
        <taxon>Cryptosporidiidae</taxon>
        <taxon>Cryptosporidium</taxon>
    </lineage>
</organism>
<dbReference type="AlphaFoldDB" id="F0X554"/>
<dbReference type="EMBL" id="FX115622">
    <property type="protein sequence ID" value="BAJ77725.1"/>
    <property type="molecule type" value="mRNA"/>
</dbReference>
<sequence length="42" mass="5022">MILSALPDEFFQSKDEPKLLLEEFSQHDHKLAFYQVNLKQQD</sequence>
<proteinExistence type="evidence at transcript level"/>
<reference evidence="1" key="1">
    <citation type="submission" date="2011-02" db="EMBL/GenBank/DDBJ databases">
        <title>Construction and analysis of full-length cDNA library of Cryptosporidium parvum.</title>
        <authorList>
            <person name="Yamagishi J."/>
            <person name="Wakaguri H."/>
            <person name="Sugano S."/>
            <person name="Kawano S."/>
            <person name="Fujisaki K."/>
            <person name="Sugimoto C."/>
            <person name="Watanabe J."/>
            <person name="Suzuki Y."/>
            <person name="Kimata I."/>
            <person name="Xuan X."/>
        </authorList>
    </citation>
    <scope>NUCLEOTIDE SEQUENCE</scope>
    <source>
        <strain evidence="1">HNJ-1</strain>
    </source>
</reference>
<accession>F0X554</accession>
<name>F0X554_CRYPV</name>